<evidence type="ECO:0000259" key="6">
    <source>
        <dbReference type="PROSITE" id="PS50011"/>
    </source>
</evidence>
<keyword evidence="1" id="KW-0808">Transferase</keyword>
<dbReference type="EMBL" id="CM007384">
    <property type="protein sequence ID" value="ONK72617.1"/>
    <property type="molecule type" value="Genomic_DNA"/>
</dbReference>
<dbReference type="FunFam" id="3.30.200.20:FF:000268">
    <property type="entry name" value="probable receptor-like serine/threonine-protein kinase At5g57670"/>
    <property type="match status" value="1"/>
</dbReference>
<dbReference type="PROSITE" id="PS00107">
    <property type="entry name" value="PROTEIN_KINASE_ATP"/>
    <property type="match status" value="1"/>
</dbReference>
<protein>
    <recommendedName>
        <fullName evidence="6">Protein kinase domain-containing protein</fullName>
    </recommendedName>
</protein>
<dbReference type="PROSITE" id="PS00108">
    <property type="entry name" value="PROTEIN_KINASE_ST"/>
    <property type="match status" value="1"/>
</dbReference>
<evidence type="ECO:0000256" key="5">
    <source>
        <dbReference type="PROSITE-ProRule" id="PRU10141"/>
    </source>
</evidence>
<dbReference type="InterPro" id="IPR008271">
    <property type="entry name" value="Ser/Thr_kinase_AS"/>
</dbReference>
<dbReference type="InterPro" id="IPR046958">
    <property type="entry name" value="RBK1/2/STUNTED"/>
</dbReference>
<dbReference type="SUPFAM" id="SSF56112">
    <property type="entry name" value="Protein kinase-like (PK-like)"/>
    <property type="match status" value="1"/>
</dbReference>
<evidence type="ECO:0000256" key="3">
    <source>
        <dbReference type="ARBA" id="ARBA00022777"/>
    </source>
</evidence>
<name>A0A5P1F5C3_ASPOF</name>
<dbReference type="Pfam" id="PF00069">
    <property type="entry name" value="Pkinase"/>
    <property type="match status" value="1"/>
</dbReference>
<keyword evidence="3" id="KW-0418">Kinase</keyword>
<dbReference type="Proteomes" id="UP000243459">
    <property type="component" value="Chromosome 4"/>
</dbReference>
<dbReference type="OMA" id="NIRQVRF"/>
<dbReference type="SMART" id="SM00220">
    <property type="entry name" value="S_TKc"/>
    <property type="match status" value="1"/>
</dbReference>
<dbReference type="InterPro" id="IPR000719">
    <property type="entry name" value="Prot_kinase_dom"/>
</dbReference>
<reference evidence="8" key="1">
    <citation type="journal article" date="2017" name="Nat. Commun.">
        <title>The asparagus genome sheds light on the origin and evolution of a young Y chromosome.</title>
        <authorList>
            <person name="Harkess A."/>
            <person name="Zhou J."/>
            <person name="Xu C."/>
            <person name="Bowers J.E."/>
            <person name="Van der Hulst R."/>
            <person name="Ayyampalayam S."/>
            <person name="Mercati F."/>
            <person name="Riccardi P."/>
            <person name="McKain M.R."/>
            <person name="Kakrana A."/>
            <person name="Tang H."/>
            <person name="Ray J."/>
            <person name="Groenendijk J."/>
            <person name="Arikit S."/>
            <person name="Mathioni S.M."/>
            <person name="Nakano M."/>
            <person name="Shan H."/>
            <person name="Telgmann-Rauber A."/>
            <person name="Kanno A."/>
            <person name="Yue Z."/>
            <person name="Chen H."/>
            <person name="Li W."/>
            <person name="Chen Y."/>
            <person name="Xu X."/>
            <person name="Zhang Y."/>
            <person name="Luo S."/>
            <person name="Chen H."/>
            <person name="Gao J."/>
            <person name="Mao Z."/>
            <person name="Pires J.C."/>
            <person name="Luo M."/>
            <person name="Kudrna D."/>
            <person name="Wing R.A."/>
            <person name="Meyers B.C."/>
            <person name="Yi K."/>
            <person name="Kong H."/>
            <person name="Lavrijsen P."/>
            <person name="Sunseri F."/>
            <person name="Falavigna A."/>
            <person name="Ye Y."/>
            <person name="Leebens-Mack J.H."/>
            <person name="Chen G."/>
        </authorList>
    </citation>
    <scope>NUCLEOTIDE SEQUENCE [LARGE SCALE GENOMIC DNA]</scope>
    <source>
        <strain evidence="8">cv. DH0086</strain>
    </source>
</reference>
<dbReference type="Gene3D" id="3.30.200.20">
    <property type="entry name" value="Phosphorylase Kinase, domain 1"/>
    <property type="match status" value="1"/>
</dbReference>
<dbReference type="InterPro" id="IPR017441">
    <property type="entry name" value="Protein_kinase_ATP_BS"/>
</dbReference>
<dbReference type="Gene3D" id="1.10.510.10">
    <property type="entry name" value="Transferase(Phosphotransferase) domain 1"/>
    <property type="match status" value="1"/>
</dbReference>
<dbReference type="PANTHER" id="PTHR47987:SF11">
    <property type="entry name" value="RECEPTOR-LIKE CYTOSOLIC SERINE_THREONINE-PROTEIN KINASE RBK1 ISOFORM X1"/>
    <property type="match status" value="1"/>
</dbReference>
<accession>A0A5P1F5C3</accession>
<organism evidence="7 8">
    <name type="scientific">Asparagus officinalis</name>
    <name type="common">Garden asparagus</name>
    <dbReference type="NCBI Taxonomy" id="4686"/>
    <lineage>
        <taxon>Eukaryota</taxon>
        <taxon>Viridiplantae</taxon>
        <taxon>Streptophyta</taxon>
        <taxon>Embryophyta</taxon>
        <taxon>Tracheophyta</taxon>
        <taxon>Spermatophyta</taxon>
        <taxon>Magnoliopsida</taxon>
        <taxon>Liliopsida</taxon>
        <taxon>Asparagales</taxon>
        <taxon>Asparagaceae</taxon>
        <taxon>Asparagoideae</taxon>
        <taxon>Asparagus</taxon>
    </lineage>
</organism>
<dbReference type="GO" id="GO:0005524">
    <property type="term" value="F:ATP binding"/>
    <property type="evidence" value="ECO:0007669"/>
    <property type="project" value="UniProtKB-UniRule"/>
</dbReference>
<evidence type="ECO:0000313" key="7">
    <source>
        <dbReference type="EMBL" id="ONK72617.1"/>
    </source>
</evidence>
<dbReference type="InterPro" id="IPR011009">
    <property type="entry name" value="Kinase-like_dom_sf"/>
</dbReference>
<keyword evidence="2 5" id="KW-0547">Nucleotide-binding</keyword>
<feature type="domain" description="Protein kinase" evidence="6">
    <location>
        <begin position="244"/>
        <end position="524"/>
    </location>
</feature>
<feature type="binding site" evidence="5">
    <location>
        <position position="272"/>
    </location>
    <ligand>
        <name>ATP</name>
        <dbReference type="ChEBI" id="CHEBI:30616"/>
    </ligand>
</feature>
<keyword evidence="8" id="KW-1185">Reference proteome</keyword>
<evidence type="ECO:0000256" key="2">
    <source>
        <dbReference type="ARBA" id="ARBA00022741"/>
    </source>
</evidence>
<evidence type="ECO:0000256" key="1">
    <source>
        <dbReference type="ARBA" id="ARBA00022679"/>
    </source>
</evidence>
<evidence type="ECO:0000256" key="4">
    <source>
        <dbReference type="ARBA" id="ARBA00022840"/>
    </source>
</evidence>
<gene>
    <name evidence="7" type="ORF">A4U43_C04F21270</name>
</gene>
<dbReference type="PROSITE" id="PS50011">
    <property type="entry name" value="PROTEIN_KINASE_DOM"/>
    <property type="match status" value="1"/>
</dbReference>
<dbReference type="PANTHER" id="PTHR47987">
    <property type="entry name" value="OS08G0249100 PROTEIN"/>
    <property type="match status" value="1"/>
</dbReference>
<sequence length="592" mass="66032">MAMAENCSVGLSAMPLKKEIESSQFMSLVLQVSLAGRVSQGISVRKTLAKEAVLCAASVVVVGANNGFLLGGSASVAKYCAKKLPMTATLIAFHNGRVIFKKESAKPNSGQESKPNLRSILHPSVGMDTKAIVPSFREKPNVSSDRQLVVYDSSRISVLVKKLPESKPGWPLLRKALTANIEALKENEARKMSVVQWVMNLPDRSLLHSATNSLIKELEIVLHSNSSTCKWFQYEELQISTNYFSADYLIGKGGSSQVYKGCLPNGDKVAIKMSKLSKETSRDFLLEADIITKLQHERVVPLLGICIECQTFLSIYGYFSKGSLEENLHGNRTKPPLSWHKRFKIAVGVAEALSYLHNGSSRPVIHRDVKSSNILLNDNFEPQISDFGFAIWAPMNSLSQAHTDVVGTFGYLAPEYFMYGKVSNKIDVYAYGVVLLELLTGRKPICDENPKGQESLVMWATPILERGDFRDFFDPNLEGKYDENQLRRMVLVASLCISRMAHLRPQMSQVLRLLQGEEEIESWINSKANNSHNELDYQDEEFYLSPSIGSHLGLALLDVEDDDASIISFEQNHLSSLDDYLKERWSRSSSFD</sequence>
<proteinExistence type="predicted"/>
<dbReference type="AlphaFoldDB" id="A0A5P1F5C3"/>
<dbReference type="GO" id="GO:0004672">
    <property type="term" value="F:protein kinase activity"/>
    <property type="evidence" value="ECO:0007669"/>
    <property type="project" value="InterPro"/>
</dbReference>
<keyword evidence="4 5" id="KW-0067">ATP-binding</keyword>
<dbReference type="FunFam" id="1.10.510.10:FF:000284">
    <property type="entry name" value="Putative receptor-like serine/threonine-protein kinase"/>
    <property type="match status" value="1"/>
</dbReference>
<evidence type="ECO:0000313" key="8">
    <source>
        <dbReference type="Proteomes" id="UP000243459"/>
    </source>
</evidence>
<dbReference type="Gramene" id="ONK72617">
    <property type="protein sequence ID" value="ONK72617"/>
    <property type="gene ID" value="A4U43_C04F21270"/>
</dbReference>